<dbReference type="OrthoDB" id="443915at2759"/>
<dbReference type="EMBL" id="CAJNJA010097508">
    <property type="protein sequence ID" value="CAE7942708.1"/>
    <property type="molecule type" value="Genomic_DNA"/>
</dbReference>
<evidence type="ECO:0000313" key="1">
    <source>
        <dbReference type="EMBL" id="CAE7942708.1"/>
    </source>
</evidence>
<feature type="non-terminal residue" evidence="1">
    <location>
        <position position="1"/>
    </location>
</feature>
<evidence type="ECO:0000313" key="2">
    <source>
        <dbReference type="Proteomes" id="UP000601435"/>
    </source>
</evidence>
<sequence>VTWGEALLAEAATHPRYWEVAVFKAAKEPHPGTEECILRAKSPPLAVKALERYTQYVFRAPAAKECVSACAVQATGLNFPSFQAEQAA</sequence>
<gene>
    <name evidence="1" type="primary">TTN</name>
    <name evidence="1" type="ORF">SNEC2469_LOCUS34767</name>
</gene>
<name>A0A813CGE4_9DINO</name>
<organism evidence="1 2">
    <name type="scientific">Symbiodinium necroappetens</name>
    <dbReference type="NCBI Taxonomy" id="1628268"/>
    <lineage>
        <taxon>Eukaryota</taxon>
        <taxon>Sar</taxon>
        <taxon>Alveolata</taxon>
        <taxon>Dinophyceae</taxon>
        <taxon>Suessiales</taxon>
        <taxon>Symbiodiniaceae</taxon>
        <taxon>Symbiodinium</taxon>
    </lineage>
</organism>
<comment type="caution">
    <text evidence="1">The sequence shown here is derived from an EMBL/GenBank/DDBJ whole genome shotgun (WGS) entry which is preliminary data.</text>
</comment>
<protein>
    <submittedName>
        <fullName evidence="1">TTN protein</fullName>
    </submittedName>
</protein>
<accession>A0A813CGE4</accession>
<dbReference type="Proteomes" id="UP000601435">
    <property type="component" value="Unassembled WGS sequence"/>
</dbReference>
<proteinExistence type="predicted"/>
<reference evidence="1" key="1">
    <citation type="submission" date="2021-02" db="EMBL/GenBank/DDBJ databases">
        <authorList>
            <person name="Dougan E. K."/>
            <person name="Rhodes N."/>
            <person name="Thang M."/>
            <person name="Chan C."/>
        </authorList>
    </citation>
    <scope>NUCLEOTIDE SEQUENCE</scope>
</reference>
<dbReference type="AlphaFoldDB" id="A0A813CGE4"/>
<keyword evidence="2" id="KW-1185">Reference proteome</keyword>